<protein>
    <submittedName>
        <fullName evidence="3">Uncharacterized protein LOC101493201</fullName>
    </submittedName>
</protein>
<evidence type="ECO:0000313" key="3">
    <source>
        <dbReference type="RefSeq" id="XP_012570322.1"/>
    </source>
</evidence>
<dbReference type="KEGG" id="cam:101493201"/>
<dbReference type="InterPro" id="IPR027417">
    <property type="entry name" value="P-loop_NTPase"/>
</dbReference>
<dbReference type="Pfam" id="PF21530">
    <property type="entry name" value="Pif1_2B_dom"/>
    <property type="match status" value="1"/>
</dbReference>
<dbReference type="AlphaFoldDB" id="A0A1S3E3F6"/>
<reference evidence="2" key="1">
    <citation type="journal article" date="2013" name="Nat. Biotechnol.">
        <title>Draft genome sequence of chickpea (Cicer arietinum) provides a resource for trait improvement.</title>
        <authorList>
            <person name="Varshney R.K."/>
            <person name="Song C."/>
            <person name="Saxena R.K."/>
            <person name="Azam S."/>
            <person name="Yu S."/>
            <person name="Sharpe A.G."/>
            <person name="Cannon S."/>
            <person name="Baek J."/>
            <person name="Rosen B.D."/>
            <person name="Tar'an B."/>
            <person name="Millan T."/>
            <person name="Zhang X."/>
            <person name="Ramsay L.D."/>
            <person name="Iwata A."/>
            <person name="Wang Y."/>
            <person name="Nelson W."/>
            <person name="Farmer A.D."/>
            <person name="Gaur P.M."/>
            <person name="Soderlund C."/>
            <person name="Penmetsa R.V."/>
            <person name="Xu C."/>
            <person name="Bharti A.K."/>
            <person name="He W."/>
            <person name="Winter P."/>
            <person name="Zhao S."/>
            <person name="Hane J.K."/>
            <person name="Carrasquilla-Garcia N."/>
            <person name="Condie J.A."/>
            <person name="Upadhyaya H.D."/>
            <person name="Luo M.C."/>
            <person name="Thudi M."/>
            <person name="Gowda C.L."/>
            <person name="Singh N.P."/>
            <person name="Lichtenzveig J."/>
            <person name="Gali K.K."/>
            <person name="Rubio J."/>
            <person name="Nadarajan N."/>
            <person name="Dolezel J."/>
            <person name="Bansal K.C."/>
            <person name="Xu X."/>
            <person name="Edwards D."/>
            <person name="Zhang G."/>
            <person name="Kahl G."/>
            <person name="Gil J."/>
            <person name="Singh K.B."/>
            <person name="Datta S.K."/>
            <person name="Jackson S.A."/>
            <person name="Wang J."/>
            <person name="Cook D.R."/>
        </authorList>
    </citation>
    <scope>NUCLEOTIDE SEQUENCE [LARGE SCALE GENOMIC DNA]</scope>
    <source>
        <strain evidence="2">cv. CDC Frontier</strain>
    </source>
</reference>
<dbReference type="SUPFAM" id="SSF52540">
    <property type="entry name" value="P-loop containing nucleoside triphosphate hydrolases"/>
    <property type="match status" value="1"/>
</dbReference>
<keyword evidence="2" id="KW-1185">Reference proteome</keyword>
<dbReference type="PANTHER" id="PTHR10492">
    <property type="match status" value="1"/>
</dbReference>
<dbReference type="InterPro" id="IPR012340">
    <property type="entry name" value="NA-bd_OB-fold"/>
</dbReference>
<evidence type="ECO:0000313" key="2">
    <source>
        <dbReference type="Proteomes" id="UP000087171"/>
    </source>
</evidence>
<dbReference type="RefSeq" id="XP_012570322.1">
    <property type="nucleotide sequence ID" value="XM_012714868.1"/>
</dbReference>
<accession>A0A1S3E3F6</accession>
<dbReference type="OrthoDB" id="1920387at2759"/>
<organism evidence="2 3">
    <name type="scientific">Cicer arietinum</name>
    <name type="common">Chickpea</name>
    <name type="synonym">Garbanzo</name>
    <dbReference type="NCBI Taxonomy" id="3827"/>
    <lineage>
        <taxon>Eukaryota</taxon>
        <taxon>Viridiplantae</taxon>
        <taxon>Streptophyta</taxon>
        <taxon>Embryophyta</taxon>
        <taxon>Tracheophyta</taxon>
        <taxon>Spermatophyta</taxon>
        <taxon>Magnoliopsida</taxon>
        <taxon>eudicotyledons</taxon>
        <taxon>Gunneridae</taxon>
        <taxon>Pentapetalae</taxon>
        <taxon>rosids</taxon>
        <taxon>fabids</taxon>
        <taxon>Fabales</taxon>
        <taxon>Fabaceae</taxon>
        <taxon>Papilionoideae</taxon>
        <taxon>50 kb inversion clade</taxon>
        <taxon>NPAAA clade</taxon>
        <taxon>Hologalegina</taxon>
        <taxon>IRL clade</taxon>
        <taxon>Cicereae</taxon>
        <taxon>Cicer</taxon>
    </lineage>
</organism>
<dbReference type="GeneID" id="101493201"/>
<feature type="domain" description="DNA helicase Pif1-like 2B" evidence="1">
    <location>
        <begin position="151"/>
        <end position="196"/>
    </location>
</feature>
<gene>
    <name evidence="3" type="primary">LOC101493201</name>
</gene>
<evidence type="ECO:0000259" key="1">
    <source>
        <dbReference type="Pfam" id="PF21530"/>
    </source>
</evidence>
<dbReference type="PANTHER" id="PTHR10492:SF74">
    <property type="entry name" value="ATP-DEPENDENT DNA HELICASE"/>
    <property type="match status" value="1"/>
</dbReference>
<sequence length="211" mass="23909">MVLMDNKGDKIPATVRKTLISRFQTNIHDGDVYNFRSLGVAIKIECALFGSYVDELNAYLQSGYNQNVVVLAQFLKVKMFNGKSQLQNNMTNLKYYEERAILAPTHDTVDIVNDYVLSLIPGEEKEYNSSDSIVLSGENYIVHGDWFTPESLNDMKCSGISNHRLRLKIGVPVMILRNIDQANRLRNGTRLLINELCINIIGATVITKKHR</sequence>
<reference evidence="3" key="2">
    <citation type="submission" date="2025-08" db="UniProtKB">
        <authorList>
            <consortium name="RefSeq"/>
        </authorList>
    </citation>
    <scope>IDENTIFICATION</scope>
    <source>
        <tissue evidence="3">Etiolated seedlings</tissue>
    </source>
</reference>
<dbReference type="InterPro" id="IPR049163">
    <property type="entry name" value="Pif1-like_2B_dom"/>
</dbReference>
<dbReference type="STRING" id="3827.A0A1S3E3F6"/>
<name>A0A1S3E3F6_CICAR</name>
<dbReference type="Gene3D" id="2.40.50.140">
    <property type="entry name" value="Nucleic acid-binding proteins"/>
    <property type="match status" value="1"/>
</dbReference>
<dbReference type="Proteomes" id="UP000087171">
    <property type="component" value="Chromosome Ca4"/>
</dbReference>
<proteinExistence type="predicted"/>